<dbReference type="Proteomes" id="UP001602370">
    <property type="component" value="Unassembled WGS sequence"/>
</dbReference>
<feature type="compositionally biased region" description="Polar residues" evidence="1">
    <location>
        <begin position="72"/>
        <end position="82"/>
    </location>
</feature>
<reference evidence="2 3" key="1">
    <citation type="submission" date="2024-10" db="EMBL/GenBank/DDBJ databases">
        <title>The Natural Products Discovery Center: Release of the First 8490 Sequenced Strains for Exploring Actinobacteria Biosynthetic Diversity.</title>
        <authorList>
            <person name="Kalkreuter E."/>
            <person name="Kautsar S.A."/>
            <person name="Yang D."/>
            <person name="Bader C.D."/>
            <person name="Teijaro C.N."/>
            <person name="Fluegel L."/>
            <person name="Davis C.M."/>
            <person name="Simpson J.R."/>
            <person name="Lauterbach L."/>
            <person name="Steele A.D."/>
            <person name="Gui C."/>
            <person name="Meng S."/>
            <person name="Li G."/>
            <person name="Viehrig K."/>
            <person name="Ye F."/>
            <person name="Su P."/>
            <person name="Kiefer A.F."/>
            <person name="Nichols A."/>
            <person name="Cepeda A.J."/>
            <person name="Yan W."/>
            <person name="Fan B."/>
            <person name="Jiang Y."/>
            <person name="Adhikari A."/>
            <person name="Zheng C.-J."/>
            <person name="Schuster L."/>
            <person name="Cowan T.M."/>
            <person name="Smanski M.J."/>
            <person name="Chevrette M.G."/>
            <person name="De Carvalho L.P.S."/>
            <person name="Shen B."/>
        </authorList>
    </citation>
    <scope>NUCLEOTIDE SEQUENCE [LARGE SCALE GENOMIC DNA]</scope>
    <source>
        <strain evidence="2 3">NPDC012605</strain>
    </source>
</reference>
<organism evidence="2 3">
    <name type="scientific">Streptomyces flavochromogenes</name>
    <dbReference type="NCBI Taxonomy" id="68199"/>
    <lineage>
        <taxon>Bacteria</taxon>
        <taxon>Bacillati</taxon>
        <taxon>Actinomycetota</taxon>
        <taxon>Actinomycetes</taxon>
        <taxon>Kitasatosporales</taxon>
        <taxon>Streptomycetaceae</taxon>
        <taxon>Streptomyces</taxon>
    </lineage>
</organism>
<proteinExistence type="predicted"/>
<sequence length="82" mass="9880">MSRPRRSRARGELPLHLARYDWREWREPAAPDDPFPEYSTWYLGLSDWQEAREAWQRGVYVPPRFPDPKTRTGGQRQQVPDR</sequence>
<evidence type="ECO:0000313" key="3">
    <source>
        <dbReference type="Proteomes" id="UP001602370"/>
    </source>
</evidence>
<protein>
    <submittedName>
        <fullName evidence="2">Uncharacterized protein</fullName>
    </submittedName>
</protein>
<keyword evidence="3" id="KW-1185">Reference proteome</keyword>
<dbReference type="RefSeq" id="WP_388307216.1">
    <property type="nucleotide sequence ID" value="NZ_JBIBDZ010000003.1"/>
</dbReference>
<accession>A0ABW6XQ09</accession>
<evidence type="ECO:0000313" key="2">
    <source>
        <dbReference type="EMBL" id="MFF5919555.1"/>
    </source>
</evidence>
<comment type="caution">
    <text evidence="2">The sequence shown here is derived from an EMBL/GenBank/DDBJ whole genome shotgun (WGS) entry which is preliminary data.</text>
</comment>
<name>A0ABW6XQ09_9ACTN</name>
<dbReference type="EMBL" id="JBIBDZ010000003">
    <property type="protein sequence ID" value="MFF5919555.1"/>
    <property type="molecule type" value="Genomic_DNA"/>
</dbReference>
<gene>
    <name evidence="2" type="ORF">ACFY8C_14535</name>
</gene>
<feature type="region of interest" description="Disordered" evidence="1">
    <location>
        <begin position="60"/>
        <end position="82"/>
    </location>
</feature>
<evidence type="ECO:0000256" key="1">
    <source>
        <dbReference type="SAM" id="MobiDB-lite"/>
    </source>
</evidence>